<accession>A0AC60P4G9</accession>
<dbReference type="EMBL" id="JABSTQ010011189">
    <property type="protein sequence ID" value="KAG0414309.1"/>
    <property type="molecule type" value="Genomic_DNA"/>
</dbReference>
<proteinExistence type="predicted"/>
<reference evidence="1 2" key="1">
    <citation type="journal article" date="2020" name="Cell">
        <title>Large-Scale Comparative Analyses of Tick Genomes Elucidate Their Genetic Diversity and Vector Capacities.</title>
        <authorList>
            <consortium name="Tick Genome and Microbiome Consortium (TIGMIC)"/>
            <person name="Jia N."/>
            <person name="Wang J."/>
            <person name="Shi W."/>
            <person name="Du L."/>
            <person name="Sun Y."/>
            <person name="Zhan W."/>
            <person name="Jiang J.F."/>
            <person name="Wang Q."/>
            <person name="Zhang B."/>
            <person name="Ji P."/>
            <person name="Bell-Sakyi L."/>
            <person name="Cui X.M."/>
            <person name="Yuan T.T."/>
            <person name="Jiang B.G."/>
            <person name="Yang W.F."/>
            <person name="Lam T.T."/>
            <person name="Chang Q.C."/>
            <person name="Ding S.J."/>
            <person name="Wang X.J."/>
            <person name="Zhu J.G."/>
            <person name="Ruan X.D."/>
            <person name="Zhao L."/>
            <person name="Wei J.T."/>
            <person name="Ye R.Z."/>
            <person name="Que T.C."/>
            <person name="Du C.H."/>
            <person name="Zhou Y.H."/>
            <person name="Cheng J.X."/>
            <person name="Dai P.F."/>
            <person name="Guo W.B."/>
            <person name="Han X.H."/>
            <person name="Huang E.J."/>
            <person name="Li L.F."/>
            <person name="Wei W."/>
            <person name="Gao Y.C."/>
            <person name="Liu J.Z."/>
            <person name="Shao H.Z."/>
            <person name="Wang X."/>
            <person name="Wang C.C."/>
            <person name="Yang T.C."/>
            <person name="Huo Q.B."/>
            <person name="Li W."/>
            <person name="Chen H.Y."/>
            <person name="Chen S.E."/>
            <person name="Zhou L.G."/>
            <person name="Ni X.B."/>
            <person name="Tian J.H."/>
            <person name="Sheng Y."/>
            <person name="Liu T."/>
            <person name="Pan Y.S."/>
            <person name="Xia L.Y."/>
            <person name="Li J."/>
            <person name="Zhao F."/>
            <person name="Cao W.C."/>
        </authorList>
    </citation>
    <scope>NUCLEOTIDE SEQUENCE [LARGE SCALE GENOMIC DNA]</scope>
    <source>
        <strain evidence="1">Iper-2018</strain>
    </source>
</reference>
<comment type="caution">
    <text evidence="1">The sequence shown here is derived from an EMBL/GenBank/DDBJ whole genome shotgun (WGS) entry which is preliminary data.</text>
</comment>
<evidence type="ECO:0000313" key="2">
    <source>
        <dbReference type="Proteomes" id="UP000805193"/>
    </source>
</evidence>
<name>A0AC60P4G9_IXOPE</name>
<evidence type="ECO:0000313" key="1">
    <source>
        <dbReference type="EMBL" id="KAG0414309.1"/>
    </source>
</evidence>
<sequence>MTGTNTERKAEELGLVWQWNCRGYRRKRGALTQFLATRDCKPVAIALQETGNVPSLSGYVAFCQETEDEDEEPRVATLVAKHVPVIEHKLAAPIPHVFLELLARDRRGKCRLFLLNVYSSPKRTQDVFDELFRDALRITCPRRNNLLIVGDFNAPHGVLGYPRDTPKGRKLMVVVENLRLTLLNEPGQPTRMRNSVSRDTCPDISLVKARWKLYLVPNHLGKKRGKPQTLTNWDSFRQLRIAKAEGIPITQDNGALERWVEQVQADVKKASKTVLTTDQAPEIDPHLLHLWDARHGLTKRWKKQKLNRTLRKRIAELTQEAEQYAEDLTQANWHRMCDQLQGPLGTKKTWSILRNLLDPTKAKTETNKALAKLLHTLSGEERSRLWETLIERYIAAGPRPNYHQYPECEDEKDEHPLDADITEQEVRNALLHISRSTAPGKDGITYKILKKPRRRLDFGLNRIL</sequence>
<protein>
    <submittedName>
        <fullName evidence="1">Uncharacterized protein</fullName>
    </submittedName>
</protein>
<keyword evidence="2" id="KW-1185">Reference proteome</keyword>
<dbReference type="Proteomes" id="UP000805193">
    <property type="component" value="Unassembled WGS sequence"/>
</dbReference>
<organism evidence="1 2">
    <name type="scientific">Ixodes persulcatus</name>
    <name type="common">Taiga tick</name>
    <dbReference type="NCBI Taxonomy" id="34615"/>
    <lineage>
        <taxon>Eukaryota</taxon>
        <taxon>Metazoa</taxon>
        <taxon>Ecdysozoa</taxon>
        <taxon>Arthropoda</taxon>
        <taxon>Chelicerata</taxon>
        <taxon>Arachnida</taxon>
        <taxon>Acari</taxon>
        <taxon>Parasitiformes</taxon>
        <taxon>Ixodida</taxon>
        <taxon>Ixodoidea</taxon>
        <taxon>Ixodidae</taxon>
        <taxon>Ixodinae</taxon>
        <taxon>Ixodes</taxon>
    </lineage>
</organism>
<gene>
    <name evidence="1" type="ORF">HPB47_008539</name>
</gene>